<dbReference type="GO" id="GO:0005506">
    <property type="term" value="F:iron ion binding"/>
    <property type="evidence" value="ECO:0007669"/>
    <property type="project" value="InterPro"/>
</dbReference>
<keyword evidence="10" id="KW-1185">Reference proteome</keyword>
<comment type="subcellular location">
    <subcellularLocation>
        <location evidence="1">Endomembrane system</location>
        <topology evidence="1">Multi-pass membrane protein</topology>
    </subcellularLocation>
</comment>
<protein>
    <submittedName>
        <fullName evidence="9">Fatty acid hydroxylase</fullName>
    </submittedName>
</protein>
<feature type="transmembrane region" description="Helical" evidence="7">
    <location>
        <begin position="51"/>
        <end position="69"/>
    </location>
</feature>
<comment type="caution">
    <text evidence="9">The sequence shown here is derived from an EMBL/GenBank/DDBJ whole genome shotgun (WGS) entry which is preliminary data.</text>
</comment>
<feature type="transmembrane region" description="Helical" evidence="7">
    <location>
        <begin position="89"/>
        <end position="112"/>
    </location>
</feature>
<dbReference type="AlphaFoldDB" id="K2QNC7"/>
<dbReference type="EMBL" id="AMSG01000002">
    <property type="protein sequence ID" value="EKF56337.1"/>
    <property type="molecule type" value="Genomic_DNA"/>
</dbReference>
<sequence length="277" mass="31941">MQQLIDYFETIPSWVRSLILVGGITFFWVLEYGVPLFNFNYKKVRHAIPNIFFTLTTVVVNFLLAFLLLKSSDWVSEHEFGIIHLFPLPLWASVLIGLLVLDFVGAWLAHWVQHKIKPLWMFHLIHHTDNFVDTTTANRHHPGESVIRFFFTLLGVLVGGLPIGIVLLYQSLSVVFAQLTHANIRLPKKLDTAISWILVSPDMHKVHHHYKLPYTDTNYGNIFSIWDRLLGTFSAMKNEDLIYGIDTYPDVDSNTHVGRLLKLPFNKYRAPDGGKFE</sequence>
<evidence type="ECO:0000256" key="7">
    <source>
        <dbReference type="SAM" id="Phobius"/>
    </source>
</evidence>
<dbReference type="PANTHER" id="PTHR21624">
    <property type="entry name" value="STEROL DESATURASE-RELATED PROTEIN"/>
    <property type="match status" value="1"/>
</dbReference>
<dbReference type="GO" id="GO:0050479">
    <property type="term" value="F:glyceryl-ether monooxygenase activity"/>
    <property type="evidence" value="ECO:0007669"/>
    <property type="project" value="TreeGrafter"/>
</dbReference>
<proteinExistence type="predicted"/>
<evidence type="ECO:0000256" key="5">
    <source>
        <dbReference type="ARBA" id="ARBA00023098"/>
    </source>
</evidence>
<dbReference type="Pfam" id="PF04116">
    <property type="entry name" value="FA_hydroxylase"/>
    <property type="match status" value="1"/>
</dbReference>
<evidence type="ECO:0000256" key="1">
    <source>
        <dbReference type="ARBA" id="ARBA00004127"/>
    </source>
</evidence>
<dbReference type="OrthoDB" id="9770329at2"/>
<keyword evidence="5" id="KW-0443">Lipid metabolism</keyword>
<dbReference type="GO" id="GO:0012505">
    <property type="term" value="C:endomembrane system"/>
    <property type="evidence" value="ECO:0007669"/>
    <property type="project" value="UniProtKB-SubCell"/>
</dbReference>
<dbReference type="PATRIC" id="fig|555500.3.peg.500"/>
<dbReference type="InterPro" id="IPR006694">
    <property type="entry name" value="Fatty_acid_hydroxylase"/>
</dbReference>
<dbReference type="PANTHER" id="PTHR21624:SF1">
    <property type="entry name" value="ALKYLGLYCEROL MONOOXYGENASE"/>
    <property type="match status" value="1"/>
</dbReference>
<keyword evidence="4" id="KW-0560">Oxidoreductase</keyword>
<evidence type="ECO:0000313" key="9">
    <source>
        <dbReference type="EMBL" id="EKF56337.1"/>
    </source>
</evidence>
<feature type="transmembrane region" description="Helical" evidence="7">
    <location>
        <begin position="18"/>
        <end position="39"/>
    </location>
</feature>
<gene>
    <name evidence="9" type="ORF">I215_02403</name>
</gene>
<evidence type="ECO:0000256" key="6">
    <source>
        <dbReference type="ARBA" id="ARBA00023136"/>
    </source>
</evidence>
<keyword evidence="2 7" id="KW-0812">Transmembrane</keyword>
<dbReference type="eggNOG" id="COG3000">
    <property type="taxonomic scope" value="Bacteria"/>
</dbReference>
<evidence type="ECO:0000313" key="10">
    <source>
        <dbReference type="Proteomes" id="UP000007364"/>
    </source>
</evidence>
<dbReference type="GO" id="GO:0006643">
    <property type="term" value="P:membrane lipid metabolic process"/>
    <property type="evidence" value="ECO:0007669"/>
    <property type="project" value="TreeGrafter"/>
</dbReference>
<keyword evidence="6 7" id="KW-0472">Membrane</keyword>
<evidence type="ECO:0000256" key="4">
    <source>
        <dbReference type="ARBA" id="ARBA00023002"/>
    </source>
</evidence>
<dbReference type="STRING" id="555500.I215_02403"/>
<evidence type="ECO:0000256" key="2">
    <source>
        <dbReference type="ARBA" id="ARBA00022692"/>
    </source>
</evidence>
<dbReference type="Proteomes" id="UP000007364">
    <property type="component" value="Unassembled WGS sequence"/>
</dbReference>
<organism evidence="9 10">
    <name type="scientific">Galbibacter marinus</name>
    <dbReference type="NCBI Taxonomy" id="555500"/>
    <lineage>
        <taxon>Bacteria</taxon>
        <taxon>Pseudomonadati</taxon>
        <taxon>Bacteroidota</taxon>
        <taxon>Flavobacteriia</taxon>
        <taxon>Flavobacteriales</taxon>
        <taxon>Flavobacteriaceae</taxon>
        <taxon>Galbibacter</taxon>
    </lineage>
</organism>
<dbReference type="InterPro" id="IPR051689">
    <property type="entry name" value="Sterol_desaturase/TMEM195"/>
</dbReference>
<dbReference type="GO" id="GO:0008610">
    <property type="term" value="P:lipid biosynthetic process"/>
    <property type="evidence" value="ECO:0007669"/>
    <property type="project" value="InterPro"/>
</dbReference>
<dbReference type="RefSeq" id="WP_008990356.1">
    <property type="nucleotide sequence ID" value="NZ_AMSG01000002.1"/>
</dbReference>
<name>K2QNC7_9FLAO</name>
<accession>K2QNC7</accession>
<feature type="domain" description="Fatty acid hydroxylase" evidence="8">
    <location>
        <begin position="95"/>
        <end position="232"/>
    </location>
</feature>
<keyword evidence="3 7" id="KW-1133">Transmembrane helix</keyword>
<dbReference type="GO" id="GO:0016020">
    <property type="term" value="C:membrane"/>
    <property type="evidence" value="ECO:0007669"/>
    <property type="project" value="GOC"/>
</dbReference>
<reference evidence="9 10" key="1">
    <citation type="journal article" date="2012" name="J. Bacteriol.">
        <title>Genome Sequence of Galbibacter marinum Type Strain ck-I2-15.</title>
        <authorList>
            <person name="Lai Q."/>
            <person name="Li C."/>
            <person name="Shao Z."/>
        </authorList>
    </citation>
    <scope>NUCLEOTIDE SEQUENCE [LARGE SCALE GENOMIC DNA]</scope>
    <source>
        <strain evidence="10">ck-I2-15</strain>
    </source>
</reference>
<evidence type="ECO:0000256" key="3">
    <source>
        <dbReference type="ARBA" id="ARBA00022989"/>
    </source>
</evidence>
<feature type="transmembrane region" description="Helical" evidence="7">
    <location>
        <begin position="149"/>
        <end position="169"/>
    </location>
</feature>
<evidence type="ECO:0000259" key="8">
    <source>
        <dbReference type="Pfam" id="PF04116"/>
    </source>
</evidence>